<gene>
    <name evidence="2" type="ORF">BASA50_007198</name>
</gene>
<evidence type="ECO:0000313" key="3">
    <source>
        <dbReference type="Proteomes" id="UP001648503"/>
    </source>
</evidence>
<feature type="compositionally biased region" description="Polar residues" evidence="1">
    <location>
        <begin position="23"/>
        <end position="32"/>
    </location>
</feature>
<keyword evidence="3" id="KW-1185">Reference proteome</keyword>
<comment type="caution">
    <text evidence="2">The sequence shown here is derived from an EMBL/GenBank/DDBJ whole genome shotgun (WGS) entry which is preliminary data.</text>
</comment>
<evidence type="ECO:0000256" key="1">
    <source>
        <dbReference type="SAM" id="MobiDB-lite"/>
    </source>
</evidence>
<feature type="compositionally biased region" description="Polar residues" evidence="1">
    <location>
        <begin position="1"/>
        <end position="14"/>
    </location>
</feature>
<evidence type="ECO:0008006" key="4">
    <source>
        <dbReference type="Google" id="ProtNLM"/>
    </source>
</evidence>
<dbReference type="Gene3D" id="1.10.260.100">
    <property type="match status" value="2"/>
</dbReference>
<accession>A0ABQ8F859</accession>
<evidence type="ECO:0000313" key="2">
    <source>
        <dbReference type="EMBL" id="KAH6593639.1"/>
    </source>
</evidence>
<dbReference type="EMBL" id="JAFCIX010000349">
    <property type="protein sequence ID" value="KAH6593639.1"/>
    <property type="molecule type" value="Genomic_DNA"/>
</dbReference>
<sequence>MMVNHTTKTVQAISGTVKRDSHLNVTDSELTGDSSDDSDDAPPPLEDMTHMFNKLSAGVCPYPLHVDATHPVQAKAHAVVDKLDASLHHTNATEPKTVSNRISAHPASNNANRNTIAPAASNEFGGLKKGFFSTPSTTVPKIPAVRTDGCRPSKHLHVTLPKTTTPSNAEHVPSDSNSNIPFIKGTAKHGSTSSTKSNVSSPLSESIRQMFKIHSQDNGTGPAAWMTSDFWDKVQQSPNLSKAFSDASFSQAAQDLATNPQGTFEKYAKERPDFLLALKELAMIIGDHLITFADEASNASINHLQGVTGNSTDISPVSKSIVSMKPTVPDDLPDHEKDLLQRVFNDSEIQEILRDSQIQRILKQIQHNPPEIAQIMHQAPTSLVKKLHKLIECGLLQVQR</sequence>
<feature type="compositionally biased region" description="Low complexity" evidence="1">
    <location>
        <begin position="191"/>
        <end position="202"/>
    </location>
</feature>
<feature type="compositionally biased region" description="Polar residues" evidence="1">
    <location>
        <begin position="161"/>
        <end position="180"/>
    </location>
</feature>
<feature type="region of interest" description="Disordered" evidence="1">
    <location>
        <begin position="1"/>
        <end position="48"/>
    </location>
</feature>
<name>A0ABQ8F859_9FUNG</name>
<dbReference type="Proteomes" id="UP001648503">
    <property type="component" value="Unassembled WGS sequence"/>
</dbReference>
<protein>
    <recommendedName>
        <fullName evidence="4">STI1/HOP DP domain-containing protein</fullName>
    </recommendedName>
</protein>
<proteinExistence type="predicted"/>
<reference evidence="2 3" key="1">
    <citation type="submission" date="2021-02" db="EMBL/GenBank/DDBJ databases">
        <title>Variation within the Batrachochytrium salamandrivorans European outbreak.</title>
        <authorList>
            <person name="Kelly M."/>
            <person name="Pasmans F."/>
            <person name="Shea T.P."/>
            <person name="Munoz J.F."/>
            <person name="Carranza S."/>
            <person name="Cuomo C.A."/>
            <person name="Martel A."/>
        </authorList>
    </citation>
    <scope>NUCLEOTIDE SEQUENCE [LARGE SCALE GENOMIC DNA]</scope>
    <source>
        <strain evidence="2 3">AMFP18/2</strain>
    </source>
</reference>
<organism evidence="2 3">
    <name type="scientific">Batrachochytrium salamandrivorans</name>
    <dbReference type="NCBI Taxonomy" id="1357716"/>
    <lineage>
        <taxon>Eukaryota</taxon>
        <taxon>Fungi</taxon>
        <taxon>Fungi incertae sedis</taxon>
        <taxon>Chytridiomycota</taxon>
        <taxon>Chytridiomycota incertae sedis</taxon>
        <taxon>Chytridiomycetes</taxon>
        <taxon>Rhizophydiales</taxon>
        <taxon>Rhizophydiales incertae sedis</taxon>
        <taxon>Batrachochytrium</taxon>
    </lineage>
</organism>
<feature type="region of interest" description="Disordered" evidence="1">
    <location>
        <begin position="143"/>
        <end position="202"/>
    </location>
</feature>